<dbReference type="InterPro" id="IPR050155">
    <property type="entry name" value="HAD-like_hydrolase_sf"/>
</dbReference>
<organism evidence="1">
    <name type="scientific">Candidatus Kentrum sp. UNK</name>
    <dbReference type="NCBI Taxonomy" id="2126344"/>
    <lineage>
        <taxon>Bacteria</taxon>
        <taxon>Pseudomonadati</taxon>
        <taxon>Pseudomonadota</taxon>
        <taxon>Gammaproteobacteria</taxon>
        <taxon>Candidatus Kentrum</taxon>
    </lineage>
</organism>
<dbReference type="EMBL" id="CAADGD010000016">
    <property type="protein sequence ID" value="VFK69577.1"/>
    <property type="molecule type" value="Genomic_DNA"/>
</dbReference>
<dbReference type="InterPro" id="IPR036412">
    <property type="entry name" value="HAD-like_sf"/>
</dbReference>
<dbReference type="GO" id="GO:0008967">
    <property type="term" value="F:phosphoglycolate phosphatase activity"/>
    <property type="evidence" value="ECO:0007669"/>
    <property type="project" value="TreeGrafter"/>
</dbReference>
<dbReference type="GO" id="GO:0006281">
    <property type="term" value="P:DNA repair"/>
    <property type="evidence" value="ECO:0007669"/>
    <property type="project" value="TreeGrafter"/>
</dbReference>
<proteinExistence type="predicted"/>
<accession>A0A451A4X4</accession>
<dbReference type="InterPro" id="IPR023198">
    <property type="entry name" value="PGP-like_dom2"/>
</dbReference>
<dbReference type="PANTHER" id="PTHR43434">
    <property type="entry name" value="PHOSPHOGLYCOLATE PHOSPHATASE"/>
    <property type="match status" value="1"/>
</dbReference>
<dbReference type="Gene3D" id="1.10.150.240">
    <property type="entry name" value="Putative phosphatase, domain 2"/>
    <property type="match status" value="1"/>
</dbReference>
<dbReference type="InterPro" id="IPR023214">
    <property type="entry name" value="HAD_sf"/>
</dbReference>
<dbReference type="GO" id="GO:0005829">
    <property type="term" value="C:cytosol"/>
    <property type="evidence" value="ECO:0007669"/>
    <property type="project" value="TreeGrafter"/>
</dbReference>
<reference evidence="1" key="1">
    <citation type="submission" date="2019-02" db="EMBL/GenBank/DDBJ databases">
        <authorList>
            <person name="Gruber-Vodicka R. H."/>
            <person name="Seah K. B. B."/>
        </authorList>
    </citation>
    <scope>NUCLEOTIDE SEQUENCE</scope>
    <source>
        <strain evidence="2">BECK_BY19</strain>
        <strain evidence="1">BECK_BY8</strain>
    </source>
</reference>
<name>A0A451A4X4_9GAMM</name>
<dbReference type="PANTHER" id="PTHR43434:SF21">
    <property type="entry name" value="SLL0295 PROTEIN"/>
    <property type="match status" value="1"/>
</dbReference>
<evidence type="ECO:0000313" key="2">
    <source>
        <dbReference type="EMBL" id="VFK69577.1"/>
    </source>
</evidence>
<dbReference type="SUPFAM" id="SSF56784">
    <property type="entry name" value="HAD-like"/>
    <property type="match status" value="1"/>
</dbReference>
<sequence length="255" mass="28574">MTLLALDFDGVLCDSAWETGISAWKAGVALQGEEDSSLPPEGLLVAFRQMRPVVEAGHEAVLVMKLLQEGLSPAELLARFPEHGTRLMAKMGWDHETLKKAFGAARDHWIETDADGWSALSPLYPGIDGFLQDPAPGVEIYIITTKQERFVRRLLDYNGIDFPFERIFGLDRGVSKERVLSDLAGRYPGRRLCFVEDRLATLVRVMERSDLAMVPLYLADWGYNIASDRESARGLQIPVLDLYGFIALTFLENDR</sequence>
<dbReference type="EMBL" id="CAADFZ010000015">
    <property type="protein sequence ID" value="VFK61053.1"/>
    <property type="molecule type" value="Genomic_DNA"/>
</dbReference>
<protein>
    <submittedName>
        <fullName evidence="1">Phosphoglycolate phosphatase, HAD superfamily</fullName>
    </submittedName>
</protein>
<evidence type="ECO:0000313" key="1">
    <source>
        <dbReference type="EMBL" id="VFK61053.1"/>
    </source>
</evidence>
<dbReference type="Gene3D" id="3.40.50.1000">
    <property type="entry name" value="HAD superfamily/HAD-like"/>
    <property type="match status" value="1"/>
</dbReference>
<dbReference type="AlphaFoldDB" id="A0A451A4X4"/>
<gene>
    <name evidence="1" type="ORF">BECKUNK1418G_GA0071005_101526</name>
    <name evidence="2" type="ORF">BECKUNK1418H_GA0071006_101612</name>
</gene>